<dbReference type="InterPro" id="IPR015854">
    <property type="entry name" value="ABC_transpr_LolD-like"/>
</dbReference>
<dbReference type="InterPro" id="IPR017871">
    <property type="entry name" value="ABC_transporter-like_CS"/>
</dbReference>
<dbReference type="EC" id="3.6.3.-" evidence="6"/>
<dbReference type="Gene3D" id="3.40.50.300">
    <property type="entry name" value="P-loop containing nucleotide triphosphate hydrolases"/>
    <property type="match status" value="1"/>
</dbReference>
<keyword evidence="6" id="KW-0449">Lipoprotein</keyword>
<dbReference type="GO" id="GO:0098796">
    <property type="term" value="C:membrane protein complex"/>
    <property type="evidence" value="ECO:0007669"/>
    <property type="project" value="UniProtKB-ARBA"/>
</dbReference>
<keyword evidence="2" id="KW-0547">Nucleotide-binding</keyword>
<dbReference type="FunFam" id="3.40.50.300:FF:000032">
    <property type="entry name" value="Export ABC transporter ATP-binding protein"/>
    <property type="match status" value="1"/>
</dbReference>
<dbReference type="InterPro" id="IPR003439">
    <property type="entry name" value="ABC_transporter-like_ATP-bd"/>
</dbReference>
<dbReference type="InterPro" id="IPR003593">
    <property type="entry name" value="AAA+_ATPase"/>
</dbReference>
<protein>
    <submittedName>
        <fullName evidence="6">Lipoprotein-releasing system ATP-binding protein LolD</fullName>
        <ecNumber evidence="6">3.6.3.-</ecNumber>
    </submittedName>
</protein>
<gene>
    <name evidence="6" type="primary">lolD</name>
    <name evidence="6" type="ORF">DPRO_2321</name>
</gene>
<reference evidence="7" key="1">
    <citation type="submission" date="2017-09" db="EMBL/GenBank/DDBJ databases">
        <authorList>
            <person name="Regsiter A."/>
            <person name="William W."/>
        </authorList>
    </citation>
    <scope>NUCLEOTIDE SEQUENCE [LARGE SCALE GENOMIC DNA]</scope>
    <source>
        <strain evidence="7">500-1</strain>
    </source>
</reference>
<feature type="domain" description="ABC transporter" evidence="5">
    <location>
        <begin position="2"/>
        <end position="220"/>
    </location>
</feature>
<evidence type="ECO:0000313" key="6">
    <source>
        <dbReference type="EMBL" id="SOB59227.1"/>
    </source>
</evidence>
<dbReference type="PROSITE" id="PS00211">
    <property type="entry name" value="ABC_TRANSPORTER_1"/>
    <property type="match status" value="1"/>
</dbReference>
<dbReference type="PANTHER" id="PTHR24220">
    <property type="entry name" value="IMPORT ATP-BINDING PROTEIN"/>
    <property type="match status" value="1"/>
</dbReference>
<accession>A0A2C8F9Q1</accession>
<dbReference type="Pfam" id="PF00005">
    <property type="entry name" value="ABC_tran"/>
    <property type="match status" value="1"/>
</dbReference>
<dbReference type="GO" id="GO:0005524">
    <property type="term" value="F:ATP binding"/>
    <property type="evidence" value="ECO:0007669"/>
    <property type="project" value="UniProtKB-KW"/>
</dbReference>
<dbReference type="OrthoDB" id="9809450at2"/>
<evidence type="ECO:0000256" key="4">
    <source>
        <dbReference type="ARBA" id="ARBA00038388"/>
    </source>
</evidence>
<dbReference type="SMART" id="SM00382">
    <property type="entry name" value="AAA"/>
    <property type="match status" value="1"/>
</dbReference>
<dbReference type="InterPro" id="IPR017911">
    <property type="entry name" value="MacB-like_ATP-bd"/>
</dbReference>
<proteinExistence type="inferred from homology"/>
<dbReference type="Proteomes" id="UP000219215">
    <property type="component" value="Chromosome DPRO"/>
</dbReference>
<dbReference type="GO" id="GO:0005886">
    <property type="term" value="C:plasma membrane"/>
    <property type="evidence" value="ECO:0007669"/>
    <property type="project" value="TreeGrafter"/>
</dbReference>
<dbReference type="EMBL" id="LT907975">
    <property type="protein sequence ID" value="SOB59227.1"/>
    <property type="molecule type" value="Genomic_DNA"/>
</dbReference>
<dbReference type="RefSeq" id="WP_097012130.1">
    <property type="nucleotide sequence ID" value="NZ_LT907975.1"/>
</dbReference>
<comment type="similarity">
    <text evidence="4">Belongs to the ABC transporter superfamily. Macrolide exporter (TC 3.A.1.122) family.</text>
</comment>
<dbReference type="AlphaFoldDB" id="A0A2C8F9Q1"/>
<name>A0A2C8F9Q1_9BACT</name>
<keyword evidence="3 6" id="KW-0067">ATP-binding</keyword>
<dbReference type="PROSITE" id="PS50893">
    <property type="entry name" value="ABC_TRANSPORTER_2"/>
    <property type="match status" value="1"/>
</dbReference>
<evidence type="ECO:0000259" key="5">
    <source>
        <dbReference type="PROSITE" id="PS50893"/>
    </source>
</evidence>
<dbReference type="SUPFAM" id="SSF52540">
    <property type="entry name" value="P-loop containing nucleoside triphosphate hydrolases"/>
    <property type="match status" value="1"/>
</dbReference>
<dbReference type="GO" id="GO:0022857">
    <property type="term" value="F:transmembrane transporter activity"/>
    <property type="evidence" value="ECO:0007669"/>
    <property type="project" value="TreeGrafter"/>
</dbReference>
<keyword evidence="7" id="KW-1185">Reference proteome</keyword>
<dbReference type="PANTHER" id="PTHR24220:SF689">
    <property type="entry name" value="LIPOPROTEIN-RELEASING SYSTEM ATP-BINDING PROTEIN LOLD"/>
    <property type="match status" value="1"/>
</dbReference>
<sequence>MLEARNIIKTFQSEGVETRALDSVDLTVQPGEFVSIVGRSGSGKTTFLNILSTLLTPDSGEILYGGEDVTTFAADRLNQLRQKDFSVVFQFHYLLPYLSARENVLLPYMKGLAPVSNEIKKRADACLERVGLAGKGSKIPGHLSGGEQQRVAIARALVKESTVLFADEPTGNLDKATGDSVMELLSELKNEGLSVVMVTHDEEYAAKADRIVHMADGRVL</sequence>
<dbReference type="KEGG" id="pprf:DPRO_2321"/>
<keyword evidence="6" id="KW-0378">Hydrolase</keyword>
<evidence type="ECO:0000256" key="2">
    <source>
        <dbReference type="ARBA" id="ARBA00022741"/>
    </source>
</evidence>
<dbReference type="GO" id="GO:0016887">
    <property type="term" value="F:ATP hydrolysis activity"/>
    <property type="evidence" value="ECO:0007669"/>
    <property type="project" value="InterPro"/>
</dbReference>
<dbReference type="InterPro" id="IPR027417">
    <property type="entry name" value="P-loop_NTPase"/>
</dbReference>
<keyword evidence="1" id="KW-0813">Transport</keyword>
<dbReference type="CDD" id="cd03255">
    <property type="entry name" value="ABC_MJ0796_LolCDE_FtsE"/>
    <property type="match status" value="1"/>
</dbReference>
<evidence type="ECO:0000313" key="7">
    <source>
        <dbReference type="Proteomes" id="UP000219215"/>
    </source>
</evidence>
<evidence type="ECO:0000256" key="1">
    <source>
        <dbReference type="ARBA" id="ARBA00022448"/>
    </source>
</evidence>
<organism evidence="6 7">
    <name type="scientific">Pseudodesulfovibrio profundus</name>
    <dbReference type="NCBI Taxonomy" id="57320"/>
    <lineage>
        <taxon>Bacteria</taxon>
        <taxon>Pseudomonadati</taxon>
        <taxon>Thermodesulfobacteriota</taxon>
        <taxon>Desulfovibrionia</taxon>
        <taxon>Desulfovibrionales</taxon>
        <taxon>Desulfovibrionaceae</taxon>
    </lineage>
</organism>
<evidence type="ECO:0000256" key="3">
    <source>
        <dbReference type="ARBA" id="ARBA00022840"/>
    </source>
</evidence>